<gene>
    <name evidence="1" type="ORF">RhiirA1_543763</name>
</gene>
<protein>
    <submittedName>
        <fullName evidence="1">Uncharacterized protein</fullName>
    </submittedName>
</protein>
<sequence>MISEELSSSLRFMRIGAFKLASSFAFFLEISFISFRVFLRVSQHLLQVECSYGRLLPREWKKSAFFIIHEHLVHYFLSKFRLETSITI</sequence>
<dbReference type="AlphaFoldDB" id="A0A2I1FQK2"/>
<comment type="caution">
    <text evidence="1">The sequence shown here is derived from an EMBL/GenBank/DDBJ whole genome shotgun (WGS) entry which is preliminary data.</text>
</comment>
<dbReference type="VEuPathDB" id="FungiDB:RhiirA1_543763"/>
<organism evidence="1 2">
    <name type="scientific">Rhizophagus irregularis</name>
    <dbReference type="NCBI Taxonomy" id="588596"/>
    <lineage>
        <taxon>Eukaryota</taxon>
        <taxon>Fungi</taxon>
        <taxon>Fungi incertae sedis</taxon>
        <taxon>Mucoromycota</taxon>
        <taxon>Glomeromycotina</taxon>
        <taxon>Glomeromycetes</taxon>
        <taxon>Glomerales</taxon>
        <taxon>Glomeraceae</taxon>
        <taxon>Rhizophagus</taxon>
    </lineage>
</organism>
<dbReference type="EMBL" id="LLXH01008401">
    <property type="protein sequence ID" value="PKC51072.1"/>
    <property type="molecule type" value="Genomic_DNA"/>
</dbReference>
<accession>A0A2I1FQK2</accession>
<dbReference type="Proteomes" id="UP000232688">
    <property type="component" value="Unassembled WGS sequence"/>
</dbReference>
<evidence type="ECO:0000313" key="2">
    <source>
        <dbReference type="Proteomes" id="UP000232688"/>
    </source>
</evidence>
<proteinExistence type="predicted"/>
<evidence type="ECO:0000313" key="1">
    <source>
        <dbReference type="EMBL" id="PKC51072.1"/>
    </source>
</evidence>
<name>A0A2I1FQK2_9GLOM</name>
<reference evidence="1 2" key="1">
    <citation type="submission" date="2017-10" db="EMBL/GenBank/DDBJ databases">
        <title>Extensive intraspecific genome diversity in a model arbuscular mycorrhizal fungus.</title>
        <authorList>
            <person name="Chen E.C.H."/>
            <person name="Morin E."/>
            <person name="Baudet D."/>
            <person name="Noel J."/>
            <person name="Ndikumana S."/>
            <person name="Charron P."/>
            <person name="St-Onge C."/>
            <person name="Giorgi J."/>
            <person name="Grigoriev I.V."/>
            <person name="Roux C."/>
            <person name="Martin F.M."/>
            <person name="Corradi N."/>
        </authorList>
    </citation>
    <scope>NUCLEOTIDE SEQUENCE [LARGE SCALE GENOMIC DNA]</scope>
    <source>
        <strain evidence="1 2">A1</strain>
    </source>
</reference>
<reference evidence="1 2" key="2">
    <citation type="submission" date="2017-10" db="EMBL/GenBank/DDBJ databases">
        <title>Genome analyses suggest a sexual origin of heterokaryosis in a supposedly ancient asexual fungus.</title>
        <authorList>
            <person name="Corradi N."/>
            <person name="Sedzielewska K."/>
            <person name="Noel J."/>
            <person name="Charron P."/>
            <person name="Farinelli L."/>
            <person name="Marton T."/>
            <person name="Kruger M."/>
            <person name="Pelin A."/>
            <person name="Brachmann A."/>
            <person name="Corradi N."/>
        </authorList>
    </citation>
    <scope>NUCLEOTIDE SEQUENCE [LARGE SCALE GENOMIC DNA]</scope>
    <source>
        <strain evidence="1 2">A1</strain>
    </source>
</reference>